<dbReference type="EMBL" id="SRRM01000021">
    <property type="protein sequence ID" value="TKY85097.1"/>
    <property type="molecule type" value="Genomic_DNA"/>
</dbReference>
<feature type="compositionally biased region" description="Low complexity" evidence="3">
    <location>
        <begin position="199"/>
        <end position="212"/>
    </location>
</feature>
<dbReference type="InterPro" id="IPR036390">
    <property type="entry name" value="WH_DNA-bd_sf"/>
</dbReference>
<evidence type="ECO:0000259" key="4">
    <source>
        <dbReference type="PROSITE" id="PS50961"/>
    </source>
</evidence>
<feature type="compositionally biased region" description="Low complexity" evidence="3">
    <location>
        <begin position="844"/>
        <end position="861"/>
    </location>
</feature>
<protein>
    <recommendedName>
        <fullName evidence="4">HTH La-type RNA-binding domain-containing protein</fullName>
    </recommendedName>
</protein>
<dbReference type="SMART" id="SM00715">
    <property type="entry name" value="LA"/>
    <property type="match status" value="1"/>
</dbReference>
<feature type="domain" description="HTH La-type RNA-binding" evidence="4">
    <location>
        <begin position="939"/>
        <end position="1028"/>
    </location>
</feature>
<feature type="compositionally biased region" description="Polar residues" evidence="3">
    <location>
        <begin position="279"/>
        <end position="325"/>
    </location>
</feature>
<feature type="compositionally biased region" description="Polar residues" evidence="3">
    <location>
        <begin position="89"/>
        <end position="104"/>
    </location>
</feature>
<dbReference type="GO" id="GO:0003723">
    <property type="term" value="F:RNA binding"/>
    <property type="evidence" value="ECO:0007669"/>
    <property type="project" value="UniProtKB-UniRule"/>
</dbReference>
<keyword evidence="1 2" id="KW-0694">RNA-binding</keyword>
<feature type="region of interest" description="Disordered" evidence="3">
    <location>
        <begin position="1040"/>
        <end position="1065"/>
    </location>
</feature>
<organism evidence="5 6">
    <name type="scientific">Sporisorium graminicola</name>
    <dbReference type="NCBI Taxonomy" id="280036"/>
    <lineage>
        <taxon>Eukaryota</taxon>
        <taxon>Fungi</taxon>
        <taxon>Dikarya</taxon>
        <taxon>Basidiomycota</taxon>
        <taxon>Ustilaginomycotina</taxon>
        <taxon>Ustilaginomycetes</taxon>
        <taxon>Ustilaginales</taxon>
        <taxon>Ustilaginaceae</taxon>
        <taxon>Sporisorium</taxon>
    </lineage>
</organism>
<dbReference type="SUPFAM" id="SSF46785">
    <property type="entry name" value="Winged helix' DNA-binding domain"/>
    <property type="match status" value="1"/>
</dbReference>
<feature type="region of interest" description="Disordered" evidence="3">
    <location>
        <begin position="493"/>
        <end position="862"/>
    </location>
</feature>
<keyword evidence="6" id="KW-1185">Reference proteome</keyword>
<feature type="compositionally biased region" description="Low complexity" evidence="3">
    <location>
        <begin position="267"/>
        <end position="278"/>
    </location>
</feature>
<feature type="compositionally biased region" description="Low complexity" evidence="3">
    <location>
        <begin position="50"/>
        <end position="82"/>
    </location>
</feature>
<dbReference type="PROSITE" id="PS50961">
    <property type="entry name" value="HTH_LA"/>
    <property type="match status" value="1"/>
</dbReference>
<feature type="compositionally biased region" description="Polar residues" evidence="3">
    <location>
        <begin position="508"/>
        <end position="517"/>
    </location>
</feature>
<evidence type="ECO:0000256" key="1">
    <source>
        <dbReference type="ARBA" id="ARBA00022884"/>
    </source>
</evidence>
<feature type="compositionally biased region" description="Basic and acidic residues" evidence="3">
    <location>
        <begin position="242"/>
        <end position="258"/>
    </location>
</feature>
<feature type="compositionally biased region" description="Polar residues" evidence="3">
    <location>
        <begin position="632"/>
        <end position="647"/>
    </location>
</feature>
<feature type="compositionally biased region" description="Polar residues" evidence="3">
    <location>
        <begin position="710"/>
        <end position="732"/>
    </location>
</feature>
<feature type="compositionally biased region" description="Polar residues" evidence="3">
    <location>
        <begin position="811"/>
        <end position="827"/>
    </location>
</feature>
<feature type="compositionally biased region" description="Basic and acidic residues" evidence="3">
    <location>
        <begin position="120"/>
        <end position="138"/>
    </location>
</feature>
<evidence type="ECO:0000313" key="5">
    <source>
        <dbReference type="EMBL" id="TKY85097.1"/>
    </source>
</evidence>
<gene>
    <name evidence="5" type="ORF">EX895_006177</name>
</gene>
<dbReference type="AlphaFoldDB" id="A0A4U7KMQ2"/>
<dbReference type="KEGG" id="sgra:EX895_006177"/>
<dbReference type="Proteomes" id="UP000306050">
    <property type="component" value="Chromosome SGRAM_8"/>
</dbReference>
<comment type="caution">
    <text evidence="5">The sequence shown here is derived from an EMBL/GenBank/DDBJ whole genome shotgun (WGS) entry which is preliminary data.</text>
</comment>
<accession>A0A4U7KMQ2</accession>
<feature type="compositionally biased region" description="Low complexity" evidence="3">
    <location>
        <begin position="417"/>
        <end position="431"/>
    </location>
</feature>
<dbReference type="Pfam" id="PF05383">
    <property type="entry name" value="La"/>
    <property type="match status" value="1"/>
</dbReference>
<evidence type="ECO:0000256" key="2">
    <source>
        <dbReference type="PROSITE-ProRule" id="PRU00332"/>
    </source>
</evidence>
<feature type="compositionally biased region" description="Low complexity" evidence="3">
    <location>
        <begin position="669"/>
        <end position="683"/>
    </location>
</feature>
<proteinExistence type="predicted"/>
<feature type="compositionally biased region" description="Low complexity" evidence="3">
    <location>
        <begin position="603"/>
        <end position="612"/>
    </location>
</feature>
<feature type="compositionally biased region" description="Basic and acidic residues" evidence="3">
    <location>
        <begin position="684"/>
        <end position="707"/>
    </location>
</feature>
<feature type="compositionally biased region" description="Polar residues" evidence="3">
    <location>
        <begin position="1"/>
        <end position="11"/>
    </location>
</feature>
<feature type="compositionally biased region" description="Low complexity" evidence="3">
    <location>
        <begin position="785"/>
        <end position="797"/>
    </location>
</feature>
<feature type="compositionally biased region" description="Polar residues" evidence="3">
    <location>
        <begin position="151"/>
        <end position="170"/>
    </location>
</feature>
<name>A0A4U7KMQ2_9BASI</name>
<feature type="compositionally biased region" description="Polar residues" evidence="3">
    <location>
        <begin position="771"/>
        <end position="784"/>
    </location>
</feature>
<evidence type="ECO:0000256" key="3">
    <source>
        <dbReference type="SAM" id="MobiDB-lite"/>
    </source>
</evidence>
<dbReference type="CDD" id="cd07323">
    <property type="entry name" value="LAM"/>
    <property type="match status" value="1"/>
</dbReference>
<feature type="region of interest" description="Disordered" evidence="3">
    <location>
        <begin position="1"/>
        <end position="327"/>
    </location>
</feature>
<reference evidence="5 6" key="1">
    <citation type="submission" date="2019-05" db="EMBL/GenBank/DDBJ databases">
        <title>Sporisorium graminicola CBS 10092 draft sequencing and annotation.</title>
        <authorList>
            <person name="Solano-Gonzalez S."/>
            <person name="Caddick M.X."/>
            <person name="Darby A."/>
        </authorList>
    </citation>
    <scope>NUCLEOTIDE SEQUENCE [LARGE SCALE GENOMIC DNA]</scope>
    <source>
        <strain evidence="5 6">CBS 10092</strain>
    </source>
</reference>
<sequence length="1083" mass="111258">MSAWSSSTGKAQLSYADRLRQASKSTAPAKQDPSPPTSFAIRAVPREESQTSPPSSSLSPATGASSRRPSSASSPGGAASASVIAPRPSATSSDNRNSSASAESSVAPFASSGPPVNVWEARRKQLADREAEKERERQAAVAHQKKASPAVTASSSVGATPSKSKQTTATPRKANERHSKGSTASSQADRKFTKPTNPSSSRASNSVSISASFPTAAAPIPDKSTTSASASKAAPSTPTVKIDSRVTEESHSAARSDELSGAASRQSTASSNKTATTKVNDTVQTTDAATAPSKQDQAASASIPTQNETAQVPNSSALPVQTDSAQPFIPDDIPGSPATVASAIEEVLKNGGAHGAQTEQDDAWLARIHLLNGGQNMPKFGGFGPNGVSGLNDEAELQAAKKAERAVAAAWGAGKNVWNKSQQQQQHDQQQNRSEASKDASSDAVNTPAAQGASEGVTADSKYGGSAVPLTAVAINGISTEAKDTHAPVAKVTQAAATASGEKPNASVADTSASKQRSPPPADQQKTGKGAAAQSKSSEVSVPPFEDANYWPSPLDAGKKVAEKPRAAIGTSDQDKSEDIKAPQSKKPKSLYETLDELQVRIAPGAHPQHPGGAAGARKGKQQWVSILPEITHTSAPASGGKTNRSASDAKGGKGANKQQQQQRKDVNKGTVQTQQGAQGAQGAKKEGATKPKTARSEYKSQEKEGAVDTATTTNASDLQGKNGTSLATQSGKAGDAVNKSNAKSSDALSTPAKPFAPTVQGKAREAGQIQLKSAESTSTSTERFASSAPAFTPSASGELPAKQPQLGPQPRTNLRPNLNGVSTSSFPLHPNGARPPKGGASSGTGTPSRSSPRGSVASSPKVHALPRAVAQLTTDTVSTPYGAQPPPLFYGPSGVATPMLSTGPTNSLTSHSGAAWLPYNPYARPAAYMFDATAQMGAPLPAGVLGQLLGQIEFYFSQHNLQGDFFLRQKMDGQGWVDIGVVAGFKRVQAITSDVSMVKDALLHSTVLDVDEHGMKVRRRFGWELYTLAPLAMSPAAADGADESVGRDVDEKEVDKGATAGEEDEEALGVVAASGFGGALEA</sequence>
<dbReference type="RefSeq" id="XP_029737082.1">
    <property type="nucleotide sequence ID" value="XM_029886769.1"/>
</dbReference>
<dbReference type="Gene3D" id="1.10.10.10">
    <property type="entry name" value="Winged helix-like DNA-binding domain superfamily/Winged helix DNA-binding domain"/>
    <property type="match status" value="1"/>
</dbReference>
<feature type="region of interest" description="Disordered" evidence="3">
    <location>
        <begin position="417"/>
        <end position="460"/>
    </location>
</feature>
<feature type="compositionally biased region" description="Basic and acidic residues" evidence="3">
    <location>
        <begin position="1045"/>
        <end position="1057"/>
    </location>
</feature>
<feature type="compositionally biased region" description="Polar residues" evidence="3">
    <location>
        <begin position="739"/>
        <end position="749"/>
    </location>
</feature>
<evidence type="ECO:0000313" key="6">
    <source>
        <dbReference type="Proteomes" id="UP000306050"/>
    </source>
</evidence>
<dbReference type="GeneID" id="40729072"/>
<feature type="compositionally biased region" description="Basic and acidic residues" evidence="3">
    <location>
        <begin position="557"/>
        <end position="566"/>
    </location>
</feature>
<dbReference type="InterPro" id="IPR006630">
    <property type="entry name" value="La_HTH"/>
</dbReference>
<feature type="compositionally biased region" description="Low complexity" evidence="3">
    <location>
        <begin position="223"/>
        <end position="239"/>
    </location>
</feature>
<dbReference type="OrthoDB" id="340227at2759"/>
<dbReference type="InterPro" id="IPR036388">
    <property type="entry name" value="WH-like_DNA-bd_sf"/>
</dbReference>